<evidence type="ECO:0000313" key="2">
    <source>
        <dbReference type="Proteomes" id="UP000014207"/>
    </source>
</evidence>
<comment type="caution">
    <text evidence="1">The sequence shown here is derived from an EMBL/GenBank/DDBJ whole genome shotgun (WGS) entry which is preliminary data.</text>
</comment>
<gene>
    <name evidence="1" type="ORF">C799_01422</name>
</gene>
<name>R9HMA7_BACT4</name>
<proteinExistence type="predicted"/>
<sequence length="36" mass="4117">MGSQLIHNELTGFFVAFLYSDIQRKVYNLILITTGL</sequence>
<protein>
    <submittedName>
        <fullName evidence="1">Uncharacterized protein</fullName>
    </submittedName>
</protein>
<dbReference type="Proteomes" id="UP000014207">
    <property type="component" value="Unassembled WGS sequence"/>
</dbReference>
<accession>R9HMA7</accession>
<reference evidence="1 2" key="1">
    <citation type="submission" date="2013-04" db="EMBL/GenBank/DDBJ databases">
        <title>The Genome Sequence of Bacteroides thetaiotaomicron dnLKV9.</title>
        <authorList>
            <consortium name="The Broad Institute Genomics Platform"/>
            <consortium name="The Broad Institute Genome Sequencing Center for Infectious Disease"/>
            <person name="Earl A."/>
            <person name="Xavier R."/>
            <person name="Kuhn K."/>
            <person name="Stappenbeck T."/>
            <person name="Walker B."/>
            <person name="Young S."/>
            <person name="Zeng Q."/>
            <person name="Gargeya S."/>
            <person name="Fitzgerald M."/>
            <person name="Haas B."/>
            <person name="Abouelleil A."/>
            <person name="Allen A.W."/>
            <person name="Alvarado L."/>
            <person name="Arachchi H.M."/>
            <person name="Berlin A.M."/>
            <person name="Chapman S.B."/>
            <person name="Gainer-Dewar J."/>
            <person name="Goldberg J."/>
            <person name="Griggs A."/>
            <person name="Gujja S."/>
            <person name="Hansen M."/>
            <person name="Howarth C."/>
            <person name="Imamovic A."/>
            <person name="Ireland A."/>
            <person name="Larimer J."/>
            <person name="McCowan C."/>
            <person name="Murphy C."/>
            <person name="Pearson M."/>
            <person name="Poon T.W."/>
            <person name="Priest M."/>
            <person name="Roberts A."/>
            <person name="Saif S."/>
            <person name="Shea T."/>
            <person name="Sisk P."/>
            <person name="Sykes S."/>
            <person name="Wortman J."/>
            <person name="Nusbaum C."/>
            <person name="Birren B."/>
        </authorList>
    </citation>
    <scope>NUCLEOTIDE SEQUENCE [LARGE SCALE GENOMIC DNA]</scope>
    <source>
        <strain evidence="2">dnLKV9</strain>
    </source>
</reference>
<evidence type="ECO:0000313" key="1">
    <source>
        <dbReference type="EMBL" id="EOS02305.1"/>
    </source>
</evidence>
<organism evidence="1 2">
    <name type="scientific">Bacteroides thetaiotaomicron dnLKV9</name>
    <dbReference type="NCBI Taxonomy" id="1235785"/>
    <lineage>
        <taxon>Bacteria</taxon>
        <taxon>Pseudomonadati</taxon>
        <taxon>Bacteroidota</taxon>
        <taxon>Bacteroidia</taxon>
        <taxon>Bacteroidales</taxon>
        <taxon>Bacteroidaceae</taxon>
        <taxon>Bacteroides</taxon>
    </lineage>
</organism>
<dbReference type="AlphaFoldDB" id="R9HMA7"/>
<dbReference type="EMBL" id="ASSM01000006">
    <property type="protein sequence ID" value="EOS02305.1"/>
    <property type="molecule type" value="Genomic_DNA"/>
</dbReference>
<dbReference type="HOGENOM" id="CLU_3354683_0_0_10"/>